<dbReference type="EMBL" id="JAAIUW010000011">
    <property type="protein sequence ID" value="KAF7810203.1"/>
    <property type="molecule type" value="Genomic_DNA"/>
</dbReference>
<evidence type="ECO:0000313" key="3">
    <source>
        <dbReference type="Proteomes" id="UP000634136"/>
    </source>
</evidence>
<gene>
    <name evidence="2" type="ORF">G2W53_036946</name>
</gene>
<dbReference type="AlphaFoldDB" id="A0A834STI2"/>
<evidence type="ECO:0000259" key="1">
    <source>
        <dbReference type="Pfam" id="PF03478"/>
    </source>
</evidence>
<accession>A0A834STI2</accession>
<dbReference type="OrthoDB" id="642536at2759"/>
<name>A0A834STI2_9FABA</name>
<sequence length="257" mass="29206">MPLPDTKDTVFRGSCFGWLITIGLDDTIRMLNPFTKAQIHLPPISALPSVISFDPERHDEEYTLTGDFEGLYTYEKWVMQLRIHKIFLSCPPDDKNQDFMAVAIAVIEDLIHMCYCRRGDKRWTTQQTTYYEDVIFCEGKICAVDGRGFIYEFDMKTTLGGISREPYFDNKVRTYIDDSSYLVQSNGSLLLVVRQGKQLAEFHDENEGNEALGLWFLNRRAPREAGFTEQRKPPAHDSGGITGCGSPSPLCHLSLAT</sequence>
<dbReference type="InterPro" id="IPR050942">
    <property type="entry name" value="F-box_BR-signaling"/>
</dbReference>
<reference evidence="2" key="1">
    <citation type="submission" date="2020-09" db="EMBL/GenBank/DDBJ databases">
        <title>Genome-Enabled Discovery of Anthraquinone Biosynthesis in Senna tora.</title>
        <authorList>
            <person name="Kang S.-H."/>
            <person name="Pandey R.P."/>
            <person name="Lee C.-M."/>
            <person name="Sim J.-S."/>
            <person name="Jeong J.-T."/>
            <person name="Choi B.-S."/>
            <person name="Jung M."/>
            <person name="Ginzburg D."/>
            <person name="Zhao K."/>
            <person name="Won S.Y."/>
            <person name="Oh T.-J."/>
            <person name="Yu Y."/>
            <person name="Kim N.-H."/>
            <person name="Lee O.R."/>
            <person name="Lee T.-H."/>
            <person name="Bashyal P."/>
            <person name="Kim T.-S."/>
            <person name="Lee W.-H."/>
            <person name="Kawkins C."/>
            <person name="Kim C.-K."/>
            <person name="Kim J.S."/>
            <person name="Ahn B.O."/>
            <person name="Rhee S.Y."/>
            <person name="Sohng J.K."/>
        </authorList>
    </citation>
    <scope>NUCLEOTIDE SEQUENCE</scope>
    <source>
        <tissue evidence="2">Leaf</tissue>
    </source>
</reference>
<dbReference type="PANTHER" id="PTHR44259">
    <property type="entry name" value="OS07G0183000 PROTEIN-RELATED"/>
    <property type="match status" value="1"/>
</dbReference>
<keyword evidence="3" id="KW-1185">Reference proteome</keyword>
<dbReference type="InterPro" id="IPR005174">
    <property type="entry name" value="KIB1-4_b-propeller"/>
</dbReference>
<feature type="domain" description="KIB1-4 beta-propeller" evidence="1">
    <location>
        <begin position="2"/>
        <end position="201"/>
    </location>
</feature>
<comment type="caution">
    <text evidence="2">The sequence shown here is derived from an EMBL/GenBank/DDBJ whole genome shotgun (WGS) entry which is preliminary data.</text>
</comment>
<proteinExistence type="predicted"/>
<evidence type="ECO:0000313" key="2">
    <source>
        <dbReference type="EMBL" id="KAF7810203.1"/>
    </source>
</evidence>
<dbReference type="Pfam" id="PF03478">
    <property type="entry name" value="Beta-prop_KIB1-4"/>
    <property type="match status" value="1"/>
</dbReference>
<organism evidence="2 3">
    <name type="scientific">Senna tora</name>
    <dbReference type="NCBI Taxonomy" id="362788"/>
    <lineage>
        <taxon>Eukaryota</taxon>
        <taxon>Viridiplantae</taxon>
        <taxon>Streptophyta</taxon>
        <taxon>Embryophyta</taxon>
        <taxon>Tracheophyta</taxon>
        <taxon>Spermatophyta</taxon>
        <taxon>Magnoliopsida</taxon>
        <taxon>eudicotyledons</taxon>
        <taxon>Gunneridae</taxon>
        <taxon>Pentapetalae</taxon>
        <taxon>rosids</taxon>
        <taxon>fabids</taxon>
        <taxon>Fabales</taxon>
        <taxon>Fabaceae</taxon>
        <taxon>Caesalpinioideae</taxon>
        <taxon>Cassia clade</taxon>
        <taxon>Senna</taxon>
    </lineage>
</organism>
<dbReference type="AntiFam" id="ANF00038">
    <property type="entry name" value="Overlaps SRP RNA, same strand"/>
</dbReference>
<protein>
    <submittedName>
        <fullName evidence="2">Putative F-box protein</fullName>
    </submittedName>
</protein>
<dbReference type="Proteomes" id="UP000634136">
    <property type="component" value="Unassembled WGS sequence"/>
</dbReference>